<feature type="region of interest" description="Disordered" evidence="1">
    <location>
        <begin position="1"/>
        <end position="27"/>
    </location>
</feature>
<dbReference type="Proteomes" id="UP001054889">
    <property type="component" value="Unassembled WGS sequence"/>
</dbReference>
<evidence type="ECO:0000313" key="2">
    <source>
        <dbReference type="EMBL" id="GJN14768.1"/>
    </source>
</evidence>
<keyword evidence="3" id="KW-1185">Reference proteome</keyword>
<proteinExistence type="predicted"/>
<reference evidence="2" key="1">
    <citation type="journal article" date="2018" name="DNA Res.">
        <title>Multiple hybrid de novo genome assembly of finger millet, an orphan allotetraploid crop.</title>
        <authorList>
            <person name="Hatakeyama M."/>
            <person name="Aluri S."/>
            <person name="Balachadran M.T."/>
            <person name="Sivarajan S.R."/>
            <person name="Patrignani A."/>
            <person name="Gruter S."/>
            <person name="Poveda L."/>
            <person name="Shimizu-Inatsugi R."/>
            <person name="Baeten J."/>
            <person name="Francoijs K.J."/>
            <person name="Nataraja K.N."/>
            <person name="Reddy Y.A.N."/>
            <person name="Phadnis S."/>
            <person name="Ravikumar R.L."/>
            <person name="Schlapbach R."/>
            <person name="Sreeman S.M."/>
            <person name="Shimizu K.K."/>
        </authorList>
    </citation>
    <scope>NUCLEOTIDE SEQUENCE</scope>
</reference>
<reference evidence="2" key="2">
    <citation type="submission" date="2021-12" db="EMBL/GenBank/DDBJ databases">
        <title>Resequencing data analysis of finger millet.</title>
        <authorList>
            <person name="Hatakeyama M."/>
            <person name="Aluri S."/>
            <person name="Balachadran M.T."/>
            <person name="Sivarajan S.R."/>
            <person name="Poveda L."/>
            <person name="Shimizu-Inatsugi R."/>
            <person name="Schlapbach R."/>
            <person name="Sreeman S.M."/>
            <person name="Shimizu K.K."/>
        </authorList>
    </citation>
    <scope>NUCLEOTIDE SEQUENCE</scope>
</reference>
<organism evidence="2 3">
    <name type="scientific">Eleusine coracana subsp. coracana</name>
    <dbReference type="NCBI Taxonomy" id="191504"/>
    <lineage>
        <taxon>Eukaryota</taxon>
        <taxon>Viridiplantae</taxon>
        <taxon>Streptophyta</taxon>
        <taxon>Embryophyta</taxon>
        <taxon>Tracheophyta</taxon>
        <taxon>Spermatophyta</taxon>
        <taxon>Magnoliopsida</taxon>
        <taxon>Liliopsida</taxon>
        <taxon>Poales</taxon>
        <taxon>Poaceae</taxon>
        <taxon>PACMAD clade</taxon>
        <taxon>Chloridoideae</taxon>
        <taxon>Cynodonteae</taxon>
        <taxon>Eleusininae</taxon>
        <taxon>Eleusine</taxon>
    </lineage>
</organism>
<comment type="caution">
    <text evidence="2">The sequence shown here is derived from an EMBL/GenBank/DDBJ whole genome shotgun (WGS) entry which is preliminary data.</text>
</comment>
<dbReference type="AlphaFoldDB" id="A0AAV5DWS3"/>
<sequence>MAAAASGNMARVAMWPEEKRPPARRTEPILHSQDGIEDVRGWRTSNATIAVLGFTREASFGVQIIPDRN</sequence>
<evidence type="ECO:0000256" key="1">
    <source>
        <dbReference type="SAM" id="MobiDB-lite"/>
    </source>
</evidence>
<evidence type="ECO:0000313" key="3">
    <source>
        <dbReference type="Proteomes" id="UP001054889"/>
    </source>
</evidence>
<dbReference type="EMBL" id="BQKI01000071">
    <property type="protein sequence ID" value="GJN14768.1"/>
    <property type="molecule type" value="Genomic_DNA"/>
</dbReference>
<gene>
    <name evidence="2" type="primary">gb01626</name>
    <name evidence="2" type="ORF">PR202_gb01626</name>
</gene>
<name>A0AAV5DWS3_ELECO</name>
<feature type="compositionally biased region" description="Basic and acidic residues" evidence="1">
    <location>
        <begin position="16"/>
        <end position="27"/>
    </location>
</feature>
<protein>
    <submittedName>
        <fullName evidence="2">Uncharacterized protein</fullName>
    </submittedName>
</protein>
<accession>A0AAV5DWS3</accession>